<feature type="domain" description="Wntless-like transmembrane" evidence="6">
    <location>
        <begin position="175"/>
        <end position="411"/>
    </location>
</feature>
<keyword evidence="3 5" id="KW-1133">Transmembrane helix</keyword>
<gene>
    <name evidence="7" type="ORF">SteCoe_25909</name>
</gene>
<evidence type="ECO:0000256" key="5">
    <source>
        <dbReference type="SAM" id="Phobius"/>
    </source>
</evidence>
<evidence type="ECO:0000256" key="1">
    <source>
        <dbReference type="ARBA" id="ARBA00004141"/>
    </source>
</evidence>
<organism evidence="7 8">
    <name type="scientific">Stentor coeruleus</name>
    <dbReference type="NCBI Taxonomy" id="5963"/>
    <lineage>
        <taxon>Eukaryota</taxon>
        <taxon>Sar</taxon>
        <taxon>Alveolata</taxon>
        <taxon>Ciliophora</taxon>
        <taxon>Postciliodesmatophora</taxon>
        <taxon>Heterotrichea</taxon>
        <taxon>Heterotrichida</taxon>
        <taxon>Stentoridae</taxon>
        <taxon>Stentor</taxon>
    </lineage>
</organism>
<name>A0A1R2BE18_9CILI</name>
<evidence type="ECO:0000256" key="4">
    <source>
        <dbReference type="ARBA" id="ARBA00023136"/>
    </source>
</evidence>
<feature type="transmembrane region" description="Helical" evidence="5">
    <location>
        <begin position="186"/>
        <end position="203"/>
    </location>
</feature>
<reference evidence="7 8" key="1">
    <citation type="submission" date="2016-11" db="EMBL/GenBank/DDBJ databases">
        <title>The macronuclear genome of Stentor coeruleus: a giant cell with tiny introns.</title>
        <authorList>
            <person name="Slabodnick M."/>
            <person name="Ruby J.G."/>
            <person name="Reiff S.B."/>
            <person name="Swart E.C."/>
            <person name="Gosai S."/>
            <person name="Prabakaran S."/>
            <person name="Witkowska E."/>
            <person name="Larue G.E."/>
            <person name="Fisher S."/>
            <person name="Freeman R.M."/>
            <person name="Gunawardena J."/>
            <person name="Chu W."/>
            <person name="Stover N.A."/>
            <person name="Gregory B.D."/>
            <person name="Nowacki M."/>
            <person name="Derisi J."/>
            <person name="Roy S.W."/>
            <person name="Marshall W.F."/>
            <person name="Sood P."/>
        </authorList>
    </citation>
    <scope>NUCLEOTIDE SEQUENCE [LARGE SCALE GENOMIC DNA]</scope>
    <source>
        <strain evidence="7">WM001</strain>
    </source>
</reference>
<dbReference type="GO" id="GO:0015643">
    <property type="term" value="F:toxic substance binding"/>
    <property type="evidence" value="ECO:0007669"/>
    <property type="project" value="InterPro"/>
</dbReference>
<protein>
    <recommendedName>
        <fullName evidence="6">Wntless-like transmembrane domain-containing protein</fullName>
    </recommendedName>
</protein>
<feature type="transmembrane region" description="Helical" evidence="5">
    <location>
        <begin position="243"/>
        <end position="265"/>
    </location>
</feature>
<evidence type="ECO:0000256" key="2">
    <source>
        <dbReference type="ARBA" id="ARBA00022692"/>
    </source>
</evidence>
<accession>A0A1R2BE18</accession>
<dbReference type="InterPro" id="IPR047843">
    <property type="entry name" value="WLS-like_TM"/>
</dbReference>
<feature type="transmembrane region" description="Helical" evidence="5">
    <location>
        <begin position="389"/>
        <end position="408"/>
    </location>
</feature>
<sequence>MEVDKAIKLRIESSKKPVICSIIALGFLAFIICIIVAATVTPEVVDSESLTIENCNKGGTLLCFDSKDLIHTYHMNLILEKYNQFLYLEIDFNSNNTIDSELGFNFTLLAEDGKSNHLIKKKNRTIDIDCEKGYCKSRSLLYIPYIYYTDYSLTLAINGSLETDSMIFRLKFITKEFTKYFLGVKYFFFSISVISNLLFILSIRRIPFRFWSFQTRLVGVMGISLMIFNEPLLAATLNLLSPGWSGLSVFCNIQFVVFLLLFWLASLQHFQDFKCKIIALILEAIFLVIIFSLLFVVYLYATINYRYNPTFDWKKQYGKPERAIYGAFIFFIVAFALWIAFLTIWSLLNFNSYMLRDKIFRISNIIMMIVTFIGIGVGSFQPLPRTTTLLLLSVAVFNIYFIIVQWLYTPSYFSYLQYIQEIATIPNENPNNIDPNDTLSHQQIENKI</sequence>
<evidence type="ECO:0000313" key="8">
    <source>
        <dbReference type="Proteomes" id="UP000187209"/>
    </source>
</evidence>
<dbReference type="PANTHER" id="PTHR31918:SF1">
    <property type="entry name" value="TRANSMEMBRANE PROTEIN 181"/>
    <property type="match status" value="1"/>
</dbReference>
<feature type="transmembrane region" description="Helical" evidence="5">
    <location>
        <begin position="277"/>
        <end position="303"/>
    </location>
</feature>
<dbReference type="OrthoDB" id="28186at2759"/>
<feature type="transmembrane region" description="Helical" evidence="5">
    <location>
        <begin position="323"/>
        <end position="350"/>
    </location>
</feature>
<dbReference type="PANTHER" id="PTHR31918">
    <property type="entry name" value="TRANSMEMBRANE PROTEIN 181"/>
    <property type="match status" value="1"/>
</dbReference>
<dbReference type="EMBL" id="MPUH01000714">
    <property type="protein sequence ID" value="OMJ75028.1"/>
    <property type="molecule type" value="Genomic_DNA"/>
</dbReference>
<feature type="transmembrane region" description="Helical" evidence="5">
    <location>
        <begin position="215"/>
        <end position="237"/>
    </location>
</feature>
<keyword evidence="2 5" id="KW-0812">Transmembrane</keyword>
<comment type="subcellular location">
    <subcellularLocation>
        <location evidence="1">Membrane</location>
        <topology evidence="1">Multi-pass membrane protein</topology>
    </subcellularLocation>
</comment>
<evidence type="ECO:0000313" key="7">
    <source>
        <dbReference type="EMBL" id="OMJ75028.1"/>
    </source>
</evidence>
<keyword evidence="4 5" id="KW-0472">Membrane</keyword>
<dbReference type="Proteomes" id="UP000187209">
    <property type="component" value="Unassembled WGS sequence"/>
</dbReference>
<comment type="caution">
    <text evidence="7">The sequence shown here is derived from an EMBL/GenBank/DDBJ whole genome shotgun (WGS) entry which is preliminary data.</text>
</comment>
<dbReference type="GO" id="GO:0016020">
    <property type="term" value="C:membrane"/>
    <property type="evidence" value="ECO:0007669"/>
    <property type="project" value="UniProtKB-SubCell"/>
</dbReference>
<keyword evidence="8" id="KW-1185">Reference proteome</keyword>
<dbReference type="AlphaFoldDB" id="A0A1R2BE18"/>
<evidence type="ECO:0000259" key="6">
    <source>
        <dbReference type="Pfam" id="PF06664"/>
    </source>
</evidence>
<dbReference type="InterPro" id="IPR040416">
    <property type="entry name" value="TMEM181"/>
</dbReference>
<feature type="transmembrane region" description="Helical" evidence="5">
    <location>
        <begin position="18"/>
        <end position="40"/>
    </location>
</feature>
<proteinExistence type="predicted"/>
<dbReference type="Pfam" id="PF06664">
    <property type="entry name" value="WLS-like_TM"/>
    <property type="match status" value="1"/>
</dbReference>
<evidence type="ECO:0000256" key="3">
    <source>
        <dbReference type="ARBA" id="ARBA00022989"/>
    </source>
</evidence>
<feature type="transmembrane region" description="Helical" evidence="5">
    <location>
        <begin position="362"/>
        <end position="383"/>
    </location>
</feature>